<keyword evidence="1" id="KW-1133">Transmembrane helix</keyword>
<name>A0ABR7MMT1_9BACT</name>
<gene>
    <name evidence="2" type="ORF">H8B15_15760</name>
</gene>
<evidence type="ECO:0000313" key="3">
    <source>
        <dbReference type="Proteomes" id="UP000622017"/>
    </source>
</evidence>
<sequence>MLPAHPPLFHVPDALAAVVVAGVLILLFSFIKEPARHQFMAIFVAGAGGAYLNGGLGIWEFPFATLMLYVAYRGLRSYAFIGLGWLLHTGWDVVHHVYGTPIVPFVPTSSGQCAICDALLAVWFFYQAPSAYAYLKRWRRTGRLAS</sequence>
<feature type="transmembrane region" description="Helical" evidence="1">
    <location>
        <begin position="118"/>
        <end position="135"/>
    </location>
</feature>
<proteinExistence type="predicted"/>
<feature type="transmembrane region" description="Helical" evidence="1">
    <location>
        <begin position="12"/>
        <end position="31"/>
    </location>
</feature>
<organism evidence="2 3">
    <name type="scientific">Hymenobacter citatus</name>
    <dbReference type="NCBI Taxonomy" id="2763506"/>
    <lineage>
        <taxon>Bacteria</taxon>
        <taxon>Pseudomonadati</taxon>
        <taxon>Bacteroidota</taxon>
        <taxon>Cytophagia</taxon>
        <taxon>Cytophagales</taxon>
        <taxon>Hymenobacteraceae</taxon>
        <taxon>Hymenobacter</taxon>
    </lineage>
</organism>
<evidence type="ECO:0000313" key="2">
    <source>
        <dbReference type="EMBL" id="MBC6612381.1"/>
    </source>
</evidence>
<keyword evidence="1" id="KW-0472">Membrane</keyword>
<comment type="caution">
    <text evidence="2">The sequence shown here is derived from an EMBL/GenBank/DDBJ whole genome shotgun (WGS) entry which is preliminary data.</text>
</comment>
<accession>A0ABR7MMT1</accession>
<dbReference type="InterPro" id="IPR046052">
    <property type="entry name" value="DUF6010"/>
</dbReference>
<keyword evidence="1" id="KW-0812">Transmembrane</keyword>
<dbReference type="Pfam" id="PF19473">
    <property type="entry name" value="DUF6010"/>
    <property type="match status" value="1"/>
</dbReference>
<keyword evidence="3" id="KW-1185">Reference proteome</keyword>
<reference evidence="2 3" key="1">
    <citation type="submission" date="2020-08" db="EMBL/GenBank/DDBJ databases">
        <title>Hymenobacter sp.</title>
        <authorList>
            <person name="Kim M.K."/>
        </authorList>
    </citation>
    <scope>NUCLEOTIDE SEQUENCE [LARGE SCALE GENOMIC DNA]</scope>
    <source>
        <strain evidence="2 3">BT507</strain>
    </source>
</reference>
<dbReference type="Proteomes" id="UP000622017">
    <property type="component" value="Unassembled WGS sequence"/>
</dbReference>
<evidence type="ECO:0000256" key="1">
    <source>
        <dbReference type="SAM" id="Phobius"/>
    </source>
</evidence>
<evidence type="ECO:0008006" key="4">
    <source>
        <dbReference type="Google" id="ProtNLM"/>
    </source>
</evidence>
<dbReference type="EMBL" id="JACSCY010000014">
    <property type="protein sequence ID" value="MBC6612381.1"/>
    <property type="molecule type" value="Genomic_DNA"/>
</dbReference>
<dbReference type="RefSeq" id="WP_187320633.1">
    <property type="nucleotide sequence ID" value="NZ_JACSCY010000014.1"/>
</dbReference>
<protein>
    <recommendedName>
        <fullName evidence="4">Integral membrane protein</fullName>
    </recommendedName>
</protein>